<evidence type="ECO:0000256" key="7">
    <source>
        <dbReference type="ARBA" id="ARBA00023160"/>
    </source>
</evidence>
<protein>
    <recommendedName>
        <fullName evidence="12">Acyl-ACP thioesterase</fullName>
    </recommendedName>
</protein>
<evidence type="ECO:0000256" key="6">
    <source>
        <dbReference type="ARBA" id="ARBA00023098"/>
    </source>
</evidence>
<feature type="domain" description="Acyl-ACP thioesterase N-terminal hotdog" evidence="8">
    <location>
        <begin position="3"/>
        <end position="122"/>
    </location>
</feature>
<dbReference type="CDD" id="cd00586">
    <property type="entry name" value="4HBT"/>
    <property type="match status" value="1"/>
</dbReference>
<evidence type="ECO:0000313" key="11">
    <source>
        <dbReference type="Proteomes" id="UP000323824"/>
    </source>
</evidence>
<keyword evidence="11" id="KW-1185">Reference proteome</keyword>
<keyword evidence="7" id="KW-0275">Fatty acid biosynthesis</keyword>
<dbReference type="RefSeq" id="WP_149567219.1">
    <property type="nucleotide sequence ID" value="NZ_CP035807.1"/>
</dbReference>
<keyword evidence="5" id="KW-0809">Transit peptide</keyword>
<evidence type="ECO:0000313" key="10">
    <source>
        <dbReference type="EMBL" id="QEN03962.1"/>
    </source>
</evidence>
<evidence type="ECO:0000256" key="4">
    <source>
        <dbReference type="ARBA" id="ARBA00022832"/>
    </source>
</evidence>
<dbReference type="PANTHER" id="PTHR31727">
    <property type="entry name" value="OLEOYL-ACYL CARRIER PROTEIN THIOESTERASE 1, CHLOROPLASTIC"/>
    <property type="match status" value="1"/>
</dbReference>
<evidence type="ECO:0008006" key="12">
    <source>
        <dbReference type="Google" id="ProtNLM"/>
    </source>
</evidence>
<evidence type="ECO:0000256" key="5">
    <source>
        <dbReference type="ARBA" id="ARBA00022946"/>
    </source>
</evidence>
<dbReference type="EMBL" id="CP035807">
    <property type="protein sequence ID" value="QEN03962.1"/>
    <property type="molecule type" value="Genomic_DNA"/>
</dbReference>
<name>A0A5C1QCP7_9SPIO</name>
<dbReference type="OrthoDB" id="9801517at2"/>
<dbReference type="GO" id="GO:0016297">
    <property type="term" value="F:fatty acyl-[ACP] hydrolase activity"/>
    <property type="evidence" value="ECO:0007669"/>
    <property type="project" value="InterPro"/>
</dbReference>
<reference evidence="10 11" key="2">
    <citation type="submission" date="2019-09" db="EMBL/GenBank/DDBJ databases">
        <title>Complete Genome Sequence and Methylome Analysis of free living Spirochaetas.</title>
        <authorList>
            <person name="Leshcheva N."/>
            <person name="Mikheeva N."/>
        </authorList>
    </citation>
    <scope>NUCLEOTIDE SEQUENCE [LARGE SCALE GENOMIC DNA]</scope>
    <source>
        <strain evidence="10 11">P</strain>
    </source>
</reference>
<dbReference type="Proteomes" id="UP000323824">
    <property type="component" value="Chromosome"/>
</dbReference>
<dbReference type="PANTHER" id="PTHR31727:SF6">
    <property type="entry name" value="OLEOYL-ACYL CARRIER PROTEIN THIOESTERASE 1, CHLOROPLASTIC"/>
    <property type="match status" value="1"/>
</dbReference>
<evidence type="ECO:0000256" key="3">
    <source>
        <dbReference type="ARBA" id="ARBA00022801"/>
    </source>
</evidence>
<accession>A0A5C1QCP7</accession>
<proteinExistence type="inferred from homology"/>
<dbReference type="Pfam" id="PF01643">
    <property type="entry name" value="Acyl-ACP_TE"/>
    <property type="match status" value="1"/>
</dbReference>
<gene>
    <name evidence="10" type="ORF">EW093_04355</name>
</gene>
<dbReference type="Pfam" id="PF20791">
    <property type="entry name" value="Acyl-ACP_TE_C"/>
    <property type="match status" value="1"/>
</dbReference>
<evidence type="ECO:0000256" key="2">
    <source>
        <dbReference type="ARBA" id="ARBA00022516"/>
    </source>
</evidence>
<organism evidence="10 11">
    <name type="scientific">Thiospirochaeta perfilievii</name>
    <dbReference type="NCBI Taxonomy" id="252967"/>
    <lineage>
        <taxon>Bacteria</taxon>
        <taxon>Pseudomonadati</taxon>
        <taxon>Spirochaetota</taxon>
        <taxon>Spirochaetia</taxon>
        <taxon>Spirochaetales</taxon>
        <taxon>Spirochaetaceae</taxon>
        <taxon>Thiospirochaeta</taxon>
    </lineage>
</organism>
<dbReference type="GO" id="GO:0000036">
    <property type="term" value="F:acyl carrier activity"/>
    <property type="evidence" value="ECO:0007669"/>
    <property type="project" value="TreeGrafter"/>
</dbReference>
<dbReference type="InterPro" id="IPR029069">
    <property type="entry name" value="HotDog_dom_sf"/>
</dbReference>
<keyword evidence="4" id="KW-0276">Fatty acid metabolism</keyword>
<feature type="domain" description="Acyl-ACP thioesterase-like C-terminal" evidence="9">
    <location>
        <begin position="155"/>
        <end position="245"/>
    </location>
</feature>
<evidence type="ECO:0000256" key="1">
    <source>
        <dbReference type="ARBA" id="ARBA00006500"/>
    </source>
</evidence>
<dbReference type="InterPro" id="IPR045023">
    <property type="entry name" value="FATA/B"/>
</dbReference>
<reference evidence="10 11" key="1">
    <citation type="submission" date="2019-02" db="EMBL/GenBank/DDBJ databases">
        <authorList>
            <person name="Fomenkov A."/>
            <person name="Dubinina G."/>
            <person name="Grabovich M."/>
            <person name="Vincze T."/>
            <person name="Roberts R.J."/>
        </authorList>
    </citation>
    <scope>NUCLEOTIDE SEQUENCE [LARGE SCALE GENOMIC DNA]</scope>
    <source>
        <strain evidence="10 11">P</strain>
    </source>
</reference>
<dbReference type="InterPro" id="IPR002864">
    <property type="entry name" value="Acyl-ACP_thioesterase_NHD"/>
</dbReference>
<keyword evidence="2" id="KW-0444">Lipid biosynthesis</keyword>
<evidence type="ECO:0000259" key="9">
    <source>
        <dbReference type="Pfam" id="PF20791"/>
    </source>
</evidence>
<dbReference type="Gene3D" id="3.10.129.10">
    <property type="entry name" value="Hotdog Thioesterase"/>
    <property type="match status" value="1"/>
</dbReference>
<evidence type="ECO:0000259" key="8">
    <source>
        <dbReference type="Pfam" id="PF01643"/>
    </source>
</evidence>
<comment type="similarity">
    <text evidence="1">Belongs to the acyl-ACP thioesterase family.</text>
</comment>
<dbReference type="SUPFAM" id="SSF54637">
    <property type="entry name" value="Thioesterase/thiol ester dehydrase-isomerase"/>
    <property type="match status" value="2"/>
</dbReference>
<keyword evidence="3" id="KW-0378">Hydrolase</keyword>
<dbReference type="KEGG" id="sper:EW093_04355"/>
<dbReference type="AlphaFoldDB" id="A0A5C1QCP7"/>
<dbReference type="InterPro" id="IPR049427">
    <property type="entry name" value="Acyl-ACP_TE_C"/>
</dbReference>
<keyword evidence="6" id="KW-0443">Lipid metabolism</keyword>
<sequence length="247" mass="28655">MAHREELKVRTSDCDKYLKLEASSVLDLFQESAGRDCLQYSLDSPTLIREKNLTWVLTGIALKFNEYPTWPTNVKIDTWTKSFKGFKALRDYQLFNEDNLSVIEGSSIWALLDIDSRRPIKLESLNNNIKLEEDNHVFTDIIPGKFDKLIGDYNSVSEITVNKSDLDINNHVSNIRYLKWLFTYLDDNYIDDMELELVNISYRGESILGDNLSLKTSFNGFKALHSFVNKKTDKEICLMSTTWRKRG</sequence>